<sequence length="61" mass="6860">MKIDHVFLRAKRNAPEADLLREFGLVEGGGNRHAGQGTENRRCQISHFGRAKNEVNFLALI</sequence>
<evidence type="ECO:0008006" key="3">
    <source>
        <dbReference type="Google" id="ProtNLM"/>
    </source>
</evidence>
<evidence type="ECO:0000313" key="2">
    <source>
        <dbReference type="Proteomes" id="UP001326110"/>
    </source>
</evidence>
<accession>A0ABZ0XVW9</accession>
<reference evidence="1 2" key="1">
    <citation type="submission" date="2023-11" db="EMBL/GenBank/DDBJ databases">
        <title>MicrobeMod: A computational toolkit for identifying prokaryotic methylation and restriction-modification with nanopore sequencing.</title>
        <authorList>
            <person name="Crits-Christoph A."/>
            <person name="Kang S.C."/>
            <person name="Lee H."/>
            <person name="Ostrov N."/>
        </authorList>
    </citation>
    <scope>NUCLEOTIDE SEQUENCE [LARGE SCALE GENOMIC DNA]</scope>
    <source>
        <strain evidence="1 2">ATCC 25935</strain>
    </source>
</reference>
<gene>
    <name evidence="1" type="ORF">SR858_23065</name>
</gene>
<organism evidence="1 2">
    <name type="scientific">Duganella zoogloeoides</name>
    <dbReference type="NCBI Taxonomy" id="75659"/>
    <lineage>
        <taxon>Bacteria</taxon>
        <taxon>Pseudomonadati</taxon>
        <taxon>Pseudomonadota</taxon>
        <taxon>Betaproteobacteria</taxon>
        <taxon>Burkholderiales</taxon>
        <taxon>Oxalobacteraceae</taxon>
        <taxon>Telluria group</taxon>
        <taxon>Duganella</taxon>
    </lineage>
</organism>
<protein>
    <recommendedName>
        <fullName evidence="3">Glyoxalase-like domain-containing protein</fullName>
    </recommendedName>
</protein>
<name>A0ABZ0XVW9_9BURK</name>
<dbReference type="Proteomes" id="UP001326110">
    <property type="component" value="Chromosome"/>
</dbReference>
<keyword evidence="2" id="KW-1185">Reference proteome</keyword>
<proteinExistence type="predicted"/>
<dbReference type="EMBL" id="CP140152">
    <property type="protein sequence ID" value="WQH03899.1"/>
    <property type="molecule type" value="Genomic_DNA"/>
</dbReference>
<dbReference type="RefSeq" id="WP_322534007.1">
    <property type="nucleotide sequence ID" value="NZ_CP140152.1"/>
</dbReference>
<evidence type="ECO:0000313" key="1">
    <source>
        <dbReference type="EMBL" id="WQH03899.1"/>
    </source>
</evidence>